<feature type="transmembrane region" description="Helical" evidence="8">
    <location>
        <begin position="93"/>
        <end position="113"/>
    </location>
</feature>
<evidence type="ECO:0000256" key="3">
    <source>
        <dbReference type="ARBA" id="ARBA00022448"/>
    </source>
</evidence>
<feature type="transmembrane region" description="Helical" evidence="8">
    <location>
        <begin position="285"/>
        <end position="309"/>
    </location>
</feature>
<evidence type="ECO:0000259" key="9">
    <source>
        <dbReference type="PROSITE" id="PS50928"/>
    </source>
</evidence>
<dbReference type="InterPro" id="IPR043429">
    <property type="entry name" value="ArtM/GltK/GlnP/TcyL/YhdX-like"/>
</dbReference>
<dbReference type="EMBL" id="JBFNQD010000010">
    <property type="protein sequence ID" value="MEW9308683.1"/>
    <property type="molecule type" value="Genomic_DNA"/>
</dbReference>
<keyword evidence="3 8" id="KW-0813">Transport</keyword>
<organism evidence="10 11">
    <name type="scientific">Labrys neptuniae</name>
    <dbReference type="NCBI Taxonomy" id="376174"/>
    <lineage>
        <taxon>Bacteria</taxon>
        <taxon>Pseudomonadati</taxon>
        <taxon>Pseudomonadota</taxon>
        <taxon>Alphaproteobacteria</taxon>
        <taxon>Hyphomicrobiales</taxon>
        <taxon>Xanthobacteraceae</taxon>
        <taxon>Labrys</taxon>
    </lineage>
</organism>
<comment type="caution">
    <text evidence="10">The sequence shown here is derived from an EMBL/GenBank/DDBJ whole genome shotgun (WGS) entry which is preliminary data.</text>
</comment>
<dbReference type="Gene3D" id="1.10.3720.10">
    <property type="entry name" value="MetI-like"/>
    <property type="match status" value="1"/>
</dbReference>
<feature type="transmembrane region" description="Helical" evidence="8">
    <location>
        <begin position="222"/>
        <end position="240"/>
    </location>
</feature>
<dbReference type="CDD" id="cd06261">
    <property type="entry name" value="TM_PBP2"/>
    <property type="match status" value="1"/>
</dbReference>
<keyword evidence="11" id="KW-1185">Reference proteome</keyword>
<dbReference type="PROSITE" id="PS50928">
    <property type="entry name" value="ABC_TM1"/>
    <property type="match status" value="1"/>
</dbReference>
<keyword evidence="6 8" id="KW-1133">Transmembrane helix</keyword>
<evidence type="ECO:0000313" key="11">
    <source>
        <dbReference type="Proteomes" id="UP001555786"/>
    </source>
</evidence>
<feature type="transmembrane region" description="Helical" evidence="8">
    <location>
        <begin position="152"/>
        <end position="177"/>
    </location>
</feature>
<feature type="domain" description="ABC transmembrane type-1" evidence="9">
    <location>
        <begin position="153"/>
        <end position="348"/>
    </location>
</feature>
<dbReference type="SUPFAM" id="SSF161098">
    <property type="entry name" value="MetI-like"/>
    <property type="match status" value="1"/>
</dbReference>
<proteinExistence type="inferred from homology"/>
<dbReference type="InterPro" id="IPR000515">
    <property type="entry name" value="MetI-like"/>
</dbReference>
<keyword evidence="7 8" id="KW-0472">Membrane</keyword>
<reference evidence="10 11" key="1">
    <citation type="submission" date="2024-07" db="EMBL/GenBank/DDBJ databases">
        <title>Description of Labrys sedimenti sp. nov., isolated from a diclofenac-degrading enrichment culture.</title>
        <authorList>
            <person name="Tancsics A."/>
            <person name="Csepanyi A."/>
        </authorList>
    </citation>
    <scope>NUCLEOTIDE SEQUENCE [LARGE SCALE GENOMIC DNA]</scope>
    <source>
        <strain evidence="10 11">LMG 23578</strain>
    </source>
</reference>
<accession>A0ABV3PTC0</accession>
<dbReference type="InterPro" id="IPR010065">
    <property type="entry name" value="AA_ABC_transptr_permease_3TM"/>
</dbReference>
<comment type="subcellular location">
    <subcellularLocation>
        <location evidence="1">Cell inner membrane</location>
        <topology evidence="1">Multi-pass membrane protein</topology>
    </subcellularLocation>
    <subcellularLocation>
        <location evidence="8">Cell membrane</location>
        <topology evidence="8">Multi-pass membrane protein</topology>
    </subcellularLocation>
</comment>
<evidence type="ECO:0000256" key="4">
    <source>
        <dbReference type="ARBA" id="ARBA00022475"/>
    </source>
</evidence>
<feature type="transmembrane region" description="Helical" evidence="8">
    <location>
        <begin position="21"/>
        <end position="45"/>
    </location>
</feature>
<comment type="similarity">
    <text evidence="2">Belongs to the binding-protein-dependent transport system permease family. HisMQ subfamily.</text>
</comment>
<keyword evidence="5 8" id="KW-0812">Transmembrane</keyword>
<dbReference type="NCBIfam" id="TIGR01726">
    <property type="entry name" value="HEQRo_perm_3TM"/>
    <property type="match status" value="1"/>
</dbReference>
<evidence type="ECO:0000256" key="6">
    <source>
        <dbReference type="ARBA" id="ARBA00022989"/>
    </source>
</evidence>
<evidence type="ECO:0000313" key="10">
    <source>
        <dbReference type="EMBL" id="MEW9308683.1"/>
    </source>
</evidence>
<evidence type="ECO:0000256" key="7">
    <source>
        <dbReference type="ARBA" id="ARBA00023136"/>
    </source>
</evidence>
<feature type="transmembrane region" description="Helical" evidence="8">
    <location>
        <begin position="120"/>
        <end position="140"/>
    </location>
</feature>
<dbReference type="Pfam" id="PF00528">
    <property type="entry name" value="BPD_transp_1"/>
    <property type="match status" value="1"/>
</dbReference>
<sequence length="366" mass="40100">MSSMSLPDAARIRSSRRWQTLKAGLFSSPLNTTITLVVLALIAWVGSHLVDWAFIRATWSGTAQDCQVNGGACWAFVGVNLKLMLFWTYPSDLLWRPILGLVLMFGLAGLSTIPRFWGRGLILAWIAVPLLTCLLLRGYFSGITVSTNDWGGLPLTMLIWTIAYASSFLIAIPLALGRRSSMGGVRLVSTGFIEIVRGMPMLVVLYVSSLIVPMALPYFDVNLFFSVEVALTLFIACYLAEVIRAGMQALPAGQSEAARALGLSYWQTTGLVILPQALRAIIPPLVNLGIGVLLSTPLIGFIGMIDFLTAVRNTAATNEQIWPHCYPEAYAFAALVYFLICFPASRYSLWLERRLKASTSHQAKGK</sequence>
<feature type="transmembrane region" description="Helical" evidence="8">
    <location>
        <begin position="329"/>
        <end position="349"/>
    </location>
</feature>
<name>A0ABV3PTC0_9HYPH</name>
<dbReference type="InterPro" id="IPR035906">
    <property type="entry name" value="MetI-like_sf"/>
</dbReference>
<evidence type="ECO:0000256" key="2">
    <source>
        <dbReference type="ARBA" id="ARBA00010072"/>
    </source>
</evidence>
<dbReference type="PANTHER" id="PTHR30614:SF41">
    <property type="entry name" value="INNER MEMBRANE AMINO-ACID ABC TRANSPORTER PERMEASE PROTEIN YHDY"/>
    <property type="match status" value="1"/>
</dbReference>
<evidence type="ECO:0000256" key="5">
    <source>
        <dbReference type="ARBA" id="ARBA00022692"/>
    </source>
</evidence>
<keyword evidence="4" id="KW-1003">Cell membrane</keyword>
<dbReference type="PANTHER" id="PTHR30614">
    <property type="entry name" value="MEMBRANE COMPONENT OF AMINO ACID ABC TRANSPORTER"/>
    <property type="match status" value="1"/>
</dbReference>
<evidence type="ECO:0000256" key="1">
    <source>
        <dbReference type="ARBA" id="ARBA00004429"/>
    </source>
</evidence>
<protein>
    <submittedName>
        <fullName evidence="10">Amino acid ABC transporter permease</fullName>
    </submittedName>
</protein>
<gene>
    <name evidence="10" type="ORF">ABXS05_24225</name>
</gene>
<evidence type="ECO:0000256" key="8">
    <source>
        <dbReference type="RuleBase" id="RU363032"/>
    </source>
</evidence>
<dbReference type="RefSeq" id="WP_367625658.1">
    <property type="nucleotide sequence ID" value="NZ_JBFNQD010000010.1"/>
</dbReference>
<dbReference type="Proteomes" id="UP001555786">
    <property type="component" value="Unassembled WGS sequence"/>
</dbReference>